<protein>
    <submittedName>
        <fullName evidence="1">Uncharacterized protein</fullName>
    </submittedName>
</protein>
<evidence type="ECO:0000313" key="1">
    <source>
        <dbReference type="EMBL" id="EGI58648.1"/>
    </source>
</evidence>
<gene>
    <name evidence="1" type="ORF">G5I_13229</name>
</gene>
<dbReference type="InParanoid" id="F4X4G8"/>
<proteinExistence type="predicted"/>
<organism evidence="2">
    <name type="scientific">Acromyrmex echinatior</name>
    <name type="common">Panamanian leafcutter ant</name>
    <name type="synonym">Acromyrmex octospinosus echinatior</name>
    <dbReference type="NCBI Taxonomy" id="103372"/>
    <lineage>
        <taxon>Eukaryota</taxon>
        <taxon>Metazoa</taxon>
        <taxon>Ecdysozoa</taxon>
        <taxon>Arthropoda</taxon>
        <taxon>Hexapoda</taxon>
        <taxon>Insecta</taxon>
        <taxon>Pterygota</taxon>
        <taxon>Neoptera</taxon>
        <taxon>Endopterygota</taxon>
        <taxon>Hymenoptera</taxon>
        <taxon>Apocrita</taxon>
        <taxon>Aculeata</taxon>
        <taxon>Formicoidea</taxon>
        <taxon>Formicidae</taxon>
        <taxon>Myrmicinae</taxon>
        <taxon>Acromyrmex</taxon>
    </lineage>
</organism>
<sequence length="85" mass="10027">MATLIVWVERFENTRVAMPSWLLEMVERCTLLNYHALAREDESESMLEKRNKIRKRHRGTSLGITRIPEIGREGRSSVRMQQKAQ</sequence>
<dbReference type="Proteomes" id="UP000007755">
    <property type="component" value="Unassembled WGS sequence"/>
</dbReference>
<dbReference type="AlphaFoldDB" id="F4X4G8"/>
<reference evidence="1" key="1">
    <citation type="submission" date="2011-02" db="EMBL/GenBank/DDBJ databases">
        <title>The genome of the leaf-cutting ant Acromyrmex echinatior suggests key adaptations to social evolution and fungus farming.</title>
        <authorList>
            <person name="Nygaard S."/>
            <person name="Zhang G."/>
        </authorList>
    </citation>
    <scope>NUCLEOTIDE SEQUENCE</scope>
</reference>
<name>F4X4G8_ACREC</name>
<accession>F4X4G8</accession>
<keyword evidence="2" id="KW-1185">Reference proteome</keyword>
<evidence type="ECO:0000313" key="2">
    <source>
        <dbReference type="Proteomes" id="UP000007755"/>
    </source>
</evidence>
<dbReference type="EMBL" id="GL888645">
    <property type="protein sequence ID" value="EGI58648.1"/>
    <property type="molecule type" value="Genomic_DNA"/>
</dbReference>